<evidence type="ECO:0000259" key="8">
    <source>
        <dbReference type="PROSITE" id="PS51202"/>
    </source>
</evidence>
<feature type="transmembrane region" description="Helical" evidence="7">
    <location>
        <begin position="414"/>
        <end position="446"/>
    </location>
</feature>
<feature type="transmembrane region" description="Helical" evidence="7">
    <location>
        <begin position="6"/>
        <end position="21"/>
    </location>
</feature>
<comment type="subcellular location">
    <subcellularLocation>
        <location evidence="1">Membrane</location>
        <topology evidence="1">Multi-pass membrane protein</topology>
    </subcellularLocation>
</comment>
<keyword evidence="5 7" id="KW-1133">Transmembrane helix</keyword>
<sequence length="596" mass="64036">METEIVLMFLVIATAVALFVTERLRVDLVALIVLLMLFWFGLVTPQEAISGFASNAVIAIISVMILGGGIERTGVTGHLSRFIVGIAGKNERRLLVTFSAVVGGLSAFIQNIGSVALFHPSLMRIAKTTRIPPSRLVMPMGFAAITGGTLTMIGSGALIILNDLLVASGEEAFGFFAVTPVGFLLLCTAILYFLFLGPYVLPVGHPEAHRPGSQEDLVDTWHLPTGMHHYYIPATSPLDGREREDVRLKADYSLHLLAITEKNDVSYAPWRHATLHAGQYLTLLGREEDAERFASDYSLQRSLYQERLSAEVGGVYAGFAEIVVRPHAPFAGRTLREIAFRKTYGIEPIMFSSRGAEMRMGFVDTPLSAGDVIVVFGPWKNIHALATDPNFVLSTRVEEPAVHREKAPVALLCFVGGIALTLTGIPISMGLLTGALVMILAGVLSIDEAYRSIDWKTIFLLAGLIPLGTAMINTGTAALIAGTVLPLIEGTHPILLFIGIGALTTLFTLLMSNLGAVVILVPIALLIGAETGIDPRGLALLVGLCASNSFLLPTHQVNAFLMSSGGYHTADYLKAGSILTVLFLIVVSGWIYMVFV</sequence>
<keyword evidence="2" id="KW-0813">Transport</keyword>
<keyword evidence="6 7" id="KW-0472">Membrane</keyword>
<feature type="transmembrane region" description="Helical" evidence="7">
    <location>
        <begin position="28"/>
        <end position="46"/>
    </location>
</feature>
<feature type="transmembrane region" description="Helical" evidence="7">
    <location>
        <begin position="458"/>
        <end position="488"/>
    </location>
</feature>
<dbReference type="GO" id="GO:0008324">
    <property type="term" value="F:monoatomic cation transmembrane transporter activity"/>
    <property type="evidence" value="ECO:0007669"/>
    <property type="project" value="InterPro"/>
</dbReference>
<gene>
    <name evidence="9" type="ORF">Metli_0273</name>
</gene>
<evidence type="ECO:0000256" key="3">
    <source>
        <dbReference type="ARBA" id="ARBA00022692"/>
    </source>
</evidence>
<dbReference type="OrthoDB" id="21388at2157"/>
<dbReference type="PATRIC" id="fig|28892.9.peg.293"/>
<feature type="transmembrane region" description="Helical" evidence="7">
    <location>
        <begin position="173"/>
        <end position="195"/>
    </location>
</feature>
<dbReference type="Proteomes" id="UP000005095">
    <property type="component" value="Chromosome"/>
</dbReference>
<dbReference type="EMBL" id="CM001555">
    <property type="protein sequence ID" value="EJG06245.1"/>
    <property type="molecule type" value="Genomic_DNA"/>
</dbReference>
<name>J1L0U1_9EURY</name>
<dbReference type="InterPro" id="IPR051679">
    <property type="entry name" value="DASS-Related_Transporters"/>
</dbReference>
<dbReference type="STRING" id="28892.Metli_0273"/>
<feature type="transmembrane region" description="Helical" evidence="7">
    <location>
        <begin position="494"/>
        <end position="526"/>
    </location>
</feature>
<feature type="domain" description="RCK C-terminal" evidence="8">
    <location>
        <begin position="215"/>
        <end position="299"/>
    </location>
</feature>
<evidence type="ECO:0000256" key="2">
    <source>
        <dbReference type="ARBA" id="ARBA00022448"/>
    </source>
</evidence>
<dbReference type="RefSeq" id="WP_004037317.1">
    <property type="nucleotide sequence ID" value="NZ_CM001555.1"/>
</dbReference>
<feature type="transmembrane region" description="Helical" evidence="7">
    <location>
        <begin position="94"/>
        <end position="118"/>
    </location>
</feature>
<evidence type="ECO:0000256" key="5">
    <source>
        <dbReference type="ARBA" id="ARBA00022989"/>
    </source>
</evidence>
<proteinExistence type="predicted"/>
<protein>
    <submittedName>
        <fullName evidence="9">TrkA-C domain protein</fullName>
    </submittedName>
</protein>
<dbReference type="GO" id="GO:0006813">
    <property type="term" value="P:potassium ion transport"/>
    <property type="evidence" value="ECO:0007669"/>
    <property type="project" value="InterPro"/>
</dbReference>
<dbReference type="InterPro" id="IPR036721">
    <property type="entry name" value="RCK_C_sf"/>
</dbReference>
<dbReference type="PROSITE" id="PS51202">
    <property type="entry name" value="RCK_C"/>
    <property type="match status" value="2"/>
</dbReference>
<keyword evidence="10" id="KW-1185">Reference proteome</keyword>
<evidence type="ECO:0000313" key="10">
    <source>
        <dbReference type="Proteomes" id="UP000005095"/>
    </source>
</evidence>
<evidence type="ECO:0000313" key="9">
    <source>
        <dbReference type="EMBL" id="EJG06245.1"/>
    </source>
</evidence>
<keyword evidence="3 7" id="KW-0812">Transmembrane</keyword>
<dbReference type="InterPro" id="IPR004680">
    <property type="entry name" value="Cit_transptr-like_dom"/>
</dbReference>
<evidence type="ECO:0000256" key="4">
    <source>
        <dbReference type="ARBA" id="ARBA00022737"/>
    </source>
</evidence>
<reference evidence="9 10" key="1">
    <citation type="submission" date="2011-08" db="EMBL/GenBank/DDBJ databases">
        <title>The complete genome of Methanofollis liminatans DSM 4140.</title>
        <authorList>
            <consortium name="US DOE Joint Genome Institute (JGI-PGF)"/>
            <person name="Lucas S."/>
            <person name="Han J."/>
            <person name="Lapidus A."/>
            <person name="Bruce D."/>
            <person name="Goodwin L."/>
            <person name="Pitluck S."/>
            <person name="Peters L."/>
            <person name="Kyrpides N."/>
            <person name="Mavromatis K."/>
            <person name="Ivanova N."/>
            <person name="Mikhailova N."/>
            <person name="Lu M."/>
            <person name="Detter J.C."/>
            <person name="Tapia R."/>
            <person name="Han C."/>
            <person name="Land M."/>
            <person name="Hauser L."/>
            <person name="Markowitz V."/>
            <person name="Cheng J.-F."/>
            <person name="Hugenholtz P."/>
            <person name="Woyke T."/>
            <person name="Wu D."/>
            <person name="Spring S."/>
            <person name="Schuler E."/>
            <person name="Brambilla E."/>
            <person name="Klenk H.-P."/>
            <person name="Eisen J.A."/>
        </authorList>
    </citation>
    <scope>NUCLEOTIDE SEQUENCE [LARGE SCALE GENOMIC DNA]</scope>
    <source>
        <strain evidence="9 10">DSM 4140</strain>
    </source>
</reference>
<feature type="transmembrane region" description="Helical" evidence="7">
    <location>
        <begin position="138"/>
        <end position="161"/>
    </location>
</feature>
<feature type="domain" description="RCK C-terminal" evidence="8">
    <location>
        <begin position="307"/>
        <end position="391"/>
    </location>
</feature>
<organism evidence="9 10">
    <name type="scientific">Methanofollis liminatans DSM 4140</name>
    <dbReference type="NCBI Taxonomy" id="28892"/>
    <lineage>
        <taxon>Archaea</taxon>
        <taxon>Methanobacteriati</taxon>
        <taxon>Methanobacteriota</taxon>
        <taxon>Stenosarchaea group</taxon>
        <taxon>Methanomicrobia</taxon>
        <taxon>Methanomicrobiales</taxon>
        <taxon>Methanomicrobiaceae</taxon>
        <taxon>Methanofollis</taxon>
    </lineage>
</organism>
<feature type="transmembrane region" description="Helical" evidence="7">
    <location>
        <begin position="52"/>
        <end position="73"/>
    </location>
</feature>
<evidence type="ECO:0000256" key="1">
    <source>
        <dbReference type="ARBA" id="ARBA00004141"/>
    </source>
</evidence>
<dbReference type="SUPFAM" id="SSF116726">
    <property type="entry name" value="TrkA C-terminal domain-like"/>
    <property type="match status" value="2"/>
</dbReference>
<evidence type="ECO:0000256" key="7">
    <source>
        <dbReference type="SAM" id="Phobius"/>
    </source>
</evidence>
<dbReference type="AlphaFoldDB" id="J1L0U1"/>
<dbReference type="Pfam" id="PF02080">
    <property type="entry name" value="TrkA_C"/>
    <property type="match status" value="1"/>
</dbReference>
<dbReference type="PANTHER" id="PTHR43652">
    <property type="entry name" value="BASIC AMINO ACID ANTIPORTER YFCC-RELATED"/>
    <property type="match status" value="1"/>
</dbReference>
<keyword evidence="4" id="KW-0677">Repeat</keyword>
<feature type="transmembrane region" description="Helical" evidence="7">
    <location>
        <begin position="575"/>
        <end position="595"/>
    </location>
</feature>
<dbReference type="Gene3D" id="3.30.70.1450">
    <property type="entry name" value="Regulator of K+ conductance, C-terminal domain"/>
    <property type="match status" value="2"/>
</dbReference>
<dbReference type="Pfam" id="PF03600">
    <property type="entry name" value="CitMHS"/>
    <property type="match status" value="1"/>
</dbReference>
<dbReference type="PANTHER" id="PTHR43652:SF2">
    <property type="entry name" value="BASIC AMINO ACID ANTIPORTER YFCC-RELATED"/>
    <property type="match status" value="1"/>
</dbReference>
<dbReference type="HOGENOM" id="CLU_005170_6_1_2"/>
<accession>J1L0U1</accession>
<dbReference type="InterPro" id="IPR006037">
    <property type="entry name" value="RCK_C"/>
</dbReference>
<evidence type="ECO:0000256" key="6">
    <source>
        <dbReference type="ARBA" id="ARBA00023136"/>
    </source>
</evidence>
<dbReference type="GO" id="GO:0005886">
    <property type="term" value="C:plasma membrane"/>
    <property type="evidence" value="ECO:0007669"/>
    <property type="project" value="TreeGrafter"/>
</dbReference>
<feature type="transmembrane region" description="Helical" evidence="7">
    <location>
        <begin position="538"/>
        <end position="555"/>
    </location>
</feature>